<dbReference type="Pfam" id="PF04862">
    <property type="entry name" value="DUF642"/>
    <property type="match status" value="1"/>
</dbReference>
<evidence type="ECO:0000313" key="3">
    <source>
        <dbReference type="EMBL" id="GAA1717792.1"/>
    </source>
</evidence>
<dbReference type="RefSeq" id="WP_344246653.1">
    <property type="nucleotide sequence ID" value="NZ_BAAAPM010000003.1"/>
</dbReference>
<name>A0ABN2J4E0_9MICO</name>
<keyword evidence="4" id="KW-1185">Reference proteome</keyword>
<dbReference type="InterPro" id="IPR023296">
    <property type="entry name" value="Glyco_hydro_beta-prop_sf"/>
</dbReference>
<evidence type="ECO:0000259" key="2">
    <source>
        <dbReference type="Pfam" id="PF04862"/>
    </source>
</evidence>
<dbReference type="SUPFAM" id="SSF75005">
    <property type="entry name" value="Arabinanase/levansucrase/invertase"/>
    <property type="match status" value="1"/>
</dbReference>
<dbReference type="Gene3D" id="2.60.120.260">
    <property type="entry name" value="Galactose-binding domain-like"/>
    <property type="match status" value="1"/>
</dbReference>
<gene>
    <name evidence="3" type="ORF">GCM10009809_12150</name>
</gene>
<dbReference type="EMBL" id="BAAAPM010000003">
    <property type="protein sequence ID" value="GAA1717792.1"/>
    <property type="molecule type" value="Genomic_DNA"/>
</dbReference>
<dbReference type="InterPro" id="IPR006946">
    <property type="entry name" value="DGR2-like_dom"/>
</dbReference>
<dbReference type="Proteomes" id="UP001501138">
    <property type="component" value="Unassembled WGS sequence"/>
</dbReference>
<accession>A0ABN2J4E0</accession>
<sequence length="698" mass="75113">MKLSPRTLLSACVVVLALLMGLGMMAPASAGAERAPTSPFSPDLTIDIPDRVFTDTPFTVDVTVTAGAHNQPDGMLSLRVPEAWTVEPASVYVPAIRRGVSRTLSFTATPSDEIDPSARVEASLSLARWTWAEGRELAVAPCLVPEVDDPQLKVPESDFSRSLEWVGPVVYDPGYTLWGASPVIDDEGRVHLFVARWPERNVDPAWRQSSEIAHYVADSPEGPFTFSDVALQGTGREGDWDRYAPHNPEIKRFGDTYVLLYIANSDYRQPPHPNNQQIGMAVADSPDGPWRKVNPDSANPGLLLAPQEGHFTEGRLLVNPTMLEHDGTYFIYFKTRFGAQTKFGVATSQNLTGPYELHDQPLTPEGVTIEDATVFVDDGQIQFLVTDNHGDVTGVTGGGAMFFSEDGYTFDLDRTSLGYRLIPDYYEGYGDHPILRVYGSQPKLERPKVLTIDGEARYLYAPSGWNVTGQDRTVVHLLKVGEDHPGEDPGTDPLVGCNLLRNGDFEAGTRAGQPPADVNWGVVPDASTLPDWRTGGDVRVARNTAAGQPGFGTPSSAVRSPSADSMIGFASNLATTPDRSGSALWQSFETVPGQTYRLTFDLGQIGFPAKPLSLTAEIHEGGGDGALPPVTGGTLLADGTATVFGNGFQPREAEVVTFTAASNTTTLVIAETSVNSNSANLALDNVSVRAVRPSGDPR</sequence>
<keyword evidence="1" id="KW-0732">Signal</keyword>
<protein>
    <recommendedName>
        <fullName evidence="2">DUF642 domain-containing protein</fullName>
    </recommendedName>
</protein>
<comment type="caution">
    <text evidence="3">The sequence shown here is derived from an EMBL/GenBank/DDBJ whole genome shotgun (WGS) entry which is preliminary data.</text>
</comment>
<proteinExistence type="predicted"/>
<feature type="signal peptide" evidence="1">
    <location>
        <begin position="1"/>
        <end position="30"/>
    </location>
</feature>
<dbReference type="InterPro" id="IPR006311">
    <property type="entry name" value="TAT_signal"/>
</dbReference>
<reference evidence="3 4" key="1">
    <citation type="journal article" date="2019" name="Int. J. Syst. Evol. Microbiol.">
        <title>The Global Catalogue of Microorganisms (GCM) 10K type strain sequencing project: providing services to taxonomists for standard genome sequencing and annotation.</title>
        <authorList>
            <consortium name="The Broad Institute Genomics Platform"/>
            <consortium name="The Broad Institute Genome Sequencing Center for Infectious Disease"/>
            <person name="Wu L."/>
            <person name="Ma J."/>
        </authorList>
    </citation>
    <scope>NUCLEOTIDE SEQUENCE [LARGE SCALE GENOMIC DNA]</scope>
    <source>
        <strain evidence="3 4">JCM 15589</strain>
    </source>
</reference>
<organism evidence="3 4">
    <name type="scientific">Isoptericola hypogeus</name>
    <dbReference type="NCBI Taxonomy" id="300179"/>
    <lineage>
        <taxon>Bacteria</taxon>
        <taxon>Bacillati</taxon>
        <taxon>Actinomycetota</taxon>
        <taxon>Actinomycetes</taxon>
        <taxon>Micrococcales</taxon>
        <taxon>Promicromonosporaceae</taxon>
        <taxon>Isoptericola</taxon>
    </lineage>
</organism>
<dbReference type="Gene3D" id="2.115.10.20">
    <property type="entry name" value="Glycosyl hydrolase domain, family 43"/>
    <property type="match status" value="1"/>
</dbReference>
<dbReference type="PROSITE" id="PS51318">
    <property type="entry name" value="TAT"/>
    <property type="match status" value="1"/>
</dbReference>
<feature type="chain" id="PRO_5045587162" description="DUF642 domain-containing protein" evidence="1">
    <location>
        <begin position="31"/>
        <end position="698"/>
    </location>
</feature>
<dbReference type="CDD" id="cd08994">
    <property type="entry name" value="GH43_62_32_68_117_130-like"/>
    <property type="match status" value="1"/>
</dbReference>
<feature type="domain" description="DUF642" evidence="2">
    <location>
        <begin position="498"/>
        <end position="688"/>
    </location>
</feature>
<evidence type="ECO:0000313" key="4">
    <source>
        <dbReference type="Proteomes" id="UP001501138"/>
    </source>
</evidence>
<evidence type="ECO:0000256" key="1">
    <source>
        <dbReference type="SAM" id="SignalP"/>
    </source>
</evidence>